<keyword evidence="3" id="KW-1185">Reference proteome</keyword>
<gene>
    <name evidence="2" type="ORF">B0I36DRAFT_2693</name>
</gene>
<feature type="transmembrane region" description="Helical" evidence="1">
    <location>
        <begin position="23"/>
        <end position="42"/>
    </location>
</feature>
<comment type="caution">
    <text evidence="2">The sequence shown here is derived from an EMBL/GenBank/DDBJ whole genome shotgun (WGS) entry which is preliminary data.</text>
</comment>
<dbReference type="Proteomes" id="UP000756346">
    <property type="component" value="Unassembled WGS sequence"/>
</dbReference>
<keyword evidence="1" id="KW-0472">Membrane</keyword>
<dbReference type="EMBL" id="JAGTJQ010000001">
    <property type="protein sequence ID" value="KAH7039825.1"/>
    <property type="molecule type" value="Genomic_DNA"/>
</dbReference>
<accession>A0A9P9BVR1</accession>
<protein>
    <submittedName>
        <fullName evidence="2">Uncharacterized protein</fullName>
    </submittedName>
</protein>
<reference evidence="2" key="1">
    <citation type="journal article" date="2021" name="Nat. Commun.">
        <title>Genetic determinants of endophytism in the Arabidopsis root mycobiome.</title>
        <authorList>
            <person name="Mesny F."/>
            <person name="Miyauchi S."/>
            <person name="Thiergart T."/>
            <person name="Pickel B."/>
            <person name="Atanasova L."/>
            <person name="Karlsson M."/>
            <person name="Huettel B."/>
            <person name="Barry K.W."/>
            <person name="Haridas S."/>
            <person name="Chen C."/>
            <person name="Bauer D."/>
            <person name="Andreopoulos W."/>
            <person name="Pangilinan J."/>
            <person name="LaButti K."/>
            <person name="Riley R."/>
            <person name="Lipzen A."/>
            <person name="Clum A."/>
            <person name="Drula E."/>
            <person name="Henrissat B."/>
            <person name="Kohler A."/>
            <person name="Grigoriev I.V."/>
            <person name="Martin F.M."/>
            <person name="Hacquard S."/>
        </authorList>
    </citation>
    <scope>NUCLEOTIDE SEQUENCE</scope>
    <source>
        <strain evidence="2">MPI-CAGE-CH-0230</strain>
    </source>
</reference>
<sequence>MSIHAGNPMTPNDYDASCPDPRISVLVTVGVVVIALVLPICLMKFRNNQPQRDIERVKRKLKEAIDLRILNKAIPSKRYEQIRGFKREAAVASTKSSAVEVWYVPSGTVFLITLTLLWCNLPRSPGGCGQRPTIEMRTSASHDLHRLLAQKPPCRLPIMQANICSNRDVTGRAVMTSGKMPSSAATFLWSPLSSTDSTTSIGFTLPRGSL</sequence>
<organism evidence="2 3">
    <name type="scientific">Microdochium trichocladiopsis</name>
    <dbReference type="NCBI Taxonomy" id="1682393"/>
    <lineage>
        <taxon>Eukaryota</taxon>
        <taxon>Fungi</taxon>
        <taxon>Dikarya</taxon>
        <taxon>Ascomycota</taxon>
        <taxon>Pezizomycotina</taxon>
        <taxon>Sordariomycetes</taxon>
        <taxon>Xylariomycetidae</taxon>
        <taxon>Xylariales</taxon>
        <taxon>Microdochiaceae</taxon>
        <taxon>Microdochium</taxon>
    </lineage>
</organism>
<evidence type="ECO:0000256" key="1">
    <source>
        <dbReference type="SAM" id="Phobius"/>
    </source>
</evidence>
<evidence type="ECO:0000313" key="2">
    <source>
        <dbReference type="EMBL" id="KAH7039825.1"/>
    </source>
</evidence>
<keyword evidence="1" id="KW-1133">Transmembrane helix</keyword>
<dbReference type="AlphaFoldDB" id="A0A9P9BVR1"/>
<evidence type="ECO:0000313" key="3">
    <source>
        <dbReference type="Proteomes" id="UP000756346"/>
    </source>
</evidence>
<name>A0A9P9BVR1_9PEZI</name>
<keyword evidence="1" id="KW-0812">Transmembrane</keyword>
<proteinExistence type="predicted"/>
<dbReference type="RefSeq" id="XP_046017880.1">
    <property type="nucleotide sequence ID" value="XM_046151262.1"/>
</dbReference>
<dbReference type="GeneID" id="70180808"/>